<keyword evidence="2" id="KW-1185">Reference proteome</keyword>
<dbReference type="EMBL" id="CP001154">
    <property type="protein sequence ID" value="ACO75150.1"/>
    <property type="molecule type" value="Genomic_DNA"/>
</dbReference>
<reference evidence="1 2" key="1">
    <citation type="journal article" date="2009" name="PLoS Genet.">
        <title>The complete genome and proteome of Laribacter hongkongensis reveal potential mechanisms for adaptations to different temperatures and habitats.</title>
        <authorList>
            <person name="Woo P.C."/>
            <person name="Lau S.K."/>
            <person name="Tse H."/>
            <person name="Teng J.L."/>
            <person name="Curreem S.O."/>
            <person name="Tsang A.K."/>
            <person name="Fan R.Y."/>
            <person name="Wong G.K."/>
            <person name="Huang Y."/>
            <person name="Loman N.J."/>
            <person name="Snyder L.A."/>
            <person name="Cai J.J."/>
            <person name="Huang J.D."/>
            <person name="Mak W."/>
            <person name="Pallen M.J."/>
            <person name="Lok S."/>
            <person name="Yuen K.Y."/>
        </authorList>
    </citation>
    <scope>NUCLEOTIDE SEQUENCE [LARGE SCALE GENOMIC DNA]</scope>
    <source>
        <strain evidence="1 2">HLHK9</strain>
    </source>
</reference>
<evidence type="ECO:0000313" key="1">
    <source>
        <dbReference type="EMBL" id="ACO75150.1"/>
    </source>
</evidence>
<organism evidence="1 2">
    <name type="scientific">Laribacter hongkongensis (strain HLHK9)</name>
    <dbReference type="NCBI Taxonomy" id="557598"/>
    <lineage>
        <taxon>Bacteria</taxon>
        <taxon>Pseudomonadati</taxon>
        <taxon>Pseudomonadota</taxon>
        <taxon>Betaproteobacteria</taxon>
        <taxon>Neisseriales</taxon>
        <taxon>Aquaspirillaceae</taxon>
        <taxon>Laribacter</taxon>
    </lineage>
</organism>
<dbReference type="AlphaFoldDB" id="C1D9P8"/>
<dbReference type="HOGENOM" id="CLU_3329453_0_0_4"/>
<accession>C1D9P8</accession>
<protein>
    <submittedName>
        <fullName evidence="1">Uncharacterized protein</fullName>
    </submittedName>
</protein>
<name>C1D9P8_LARHH</name>
<sequence>MAKFEIHDLAQTIYVIRINDCLIRFYTATYGNLANQYL</sequence>
<proteinExistence type="predicted"/>
<gene>
    <name evidence="1" type="ordered locus">LHK_02166</name>
</gene>
<dbReference type="Proteomes" id="UP000002010">
    <property type="component" value="Chromosome"/>
</dbReference>
<evidence type="ECO:0000313" key="2">
    <source>
        <dbReference type="Proteomes" id="UP000002010"/>
    </source>
</evidence>
<dbReference type="KEGG" id="lhk:LHK_02166"/>